<dbReference type="InterPro" id="IPR013785">
    <property type="entry name" value="Aldolase_TIM"/>
</dbReference>
<evidence type="ECO:0000313" key="5">
    <source>
        <dbReference type="EMBL" id="EIW84094.1"/>
    </source>
</evidence>
<reference evidence="6" key="1">
    <citation type="journal article" date="2012" name="Science">
        <title>The Paleozoic origin of enzymatic lignin decomposition reconstructed from 31 fungal genomes.</title>
        <authorList>
            <person name="Floudas D."/>
            <person name="Binder M."/>
            <person name="Riley R."/>
            <person name="Barry K."/>
            <person name="Blanchette R.A."/>
            <person name="Henrissat B."/>
            <person name="Martinez A.T."/>
            <person name="Otillar R."/>
            <person name="Spatafora J.W."/>
            <person name="Yadav J.S."/>
            <person name="Aerts A."/>
            <person name="Benoit I."/>
            <person name="Boyd A."/>
            <person name="Carlson A."/>
            <person name="Copeland A."/>
            <person name="Coutinho P.M."/>
            <person name="de Vries R.P."/>
            <person name="Ferreira P."/>
            <person name="Findley K."/>
            <person name="Foster B."/>
            <person name="Gaskell J."/>
            <person name="Glotzer D."/>
            <person name="Gorecki P."/>
            <person name="Heitman J."/>
            <person name="Hesse C."/>
            <person name="Hori C."/>
            <person name="Igarashi K."/>
            <person name="Jurgens J.A."/>
            <person name="Kallen N."/>
            <person name="Kersten P."/>
            <person name="Kohler A."/>
            <person name="Kuees U."/>
            <person name="Kumar T.K.A."/>
            <person name="Kuo A."/>
            <person name="LaButti K."/>
            <person name="Larrondo L.F."/>
            <person name="Lindquist E."/>
            <person name="Ling A."/>
            <person name="Lombard V."/>
            <person name="Lucas S."/>
            <person name="Lundell T."/>
            <person name="Martin R."/>
            <person name="McLaughlin D.J."/>
            <person name="Morgenstern I."/>
            <person name="Morin E."/>
            <person name="Murat C."/>
            <person name="Nagy L.G."/>
            <person name="Nolan M."/>
            <person name="Ohm R.A."/>
            <person name="Patyshakuliyeva A."/>
            <person name="Rokas A."/>
            <person name="Ruiz-Duenas F.J."/>
            <person name="Sabat G."/>
            <person name="Salamov A."/>
            <person name="Samejima M."/>
            <person name="Schmutz J."/>
            <person name="Slot J.C."/>
            <person name="St John F."/>
            <person name="Stenlid J."/>
            <person name="Sun H."/>
            <person name="Sun S."/>
            <person name="Syed K."/>
            <person name="Tsang A."/>
            <person name="Wiebenga A."/>
            <person name="Young D."/>
            <person name="Pisabarro A."/>
            <person name="Eastwood D.C."/>
            <person name="Martin F."/>
            <person name="Cullen D."/>
            <person name="Grigoriev I.V."/>
            <person name="Hibbett D.S."/>
        </authorList>
    </citation>
    <scope>NUCLEOTIDE SEQUENCE [LARGE SCALE GENOMIC DNA]</scope>
    <source>
        <strain evidence="6">RWD-64-598 SS2</strain>
    </source>
</reference>
<dbReference type="AlphaFoldDB" id="A0A5M3MZ67"/>
<dbReference type="Pfam" id="PF00701">
    <property type="entry name" value="DHDPS"/>
    <property type="match status" value="1"/>
</dbReference>
<proteinExistence type="inferred from homology"/>
<dbReference type="PANTHER" id="PTHR12128:SF66">
    <property type="entry name" value="4-HYDROXY-2-OXOGLUTARATE ALDOLASE, MITOCHONDRIAL"/>
    <property type="match status" value="1"/>
</dbReference>
<accession>A0A5M3MZ67</accession>
<evidence type="ECO:0000256" key="4">
    <source>
        <dbReference type="PIRSR" id="PIRSR001365-2"/>
    </source>
</evidence>
<dbReference type="PANTHER" id="PTHR12128">
    <property type="entry name" value="DIHYDRODIPICOLINATE SYNTHASE"/>
    <property type="match status" value="1"/>
</dbReference>
<feature type="active site" description="Schiff-base intermediate with substrate" evidence="3">
    <location>
        <position position="184"/>
    </location>
</feature>
<protein>
    <submittedName>
        <fullName evidence="5">Aldolase</fullName>
    </submittedName>
</protein>
<dbReference type="GeneID" id="19207455"/>
<dbReference type="Gene3D" id="3.20.20.70">
    <property type="entry name" value="Aldolase class I"/>
    <property type="match status" value="1"/>
</dbReference>
<keyword evidence="1 2" id="KW-0456">Lyase</keyword>
<name>A0A5M3MZ67_CONPW</name>
<evidence type="ECO:0000256" key="3">
    <source>
        <dbReference type="PIRSR" id="PIRSR001365-1"/>
    </source>
</evidence>
<keyword evidence="6" id="KW-1185">Reference proteome</keyword>
<sequence>MSRSHPPPPGIYVPAVLFFDDNEEFDIPAIKAHILRLAKGGVTGIVVQGSNGEAQHLSHEERKQAISLTRQTLDDNGFQNVVIIAGCGAQSARETKKLCSDAADAGAAFVLVLTPSVWPNTMTLEAILRFHREWANIHPIVLQIADASPIPYMVYNFPTVTAGQDLDSDIIIALAAHPNIVGTKLSCGNVGKLHRITSTVPATQFSTLAGVSEILLQGLLSGSSGAIAALPNIVPKLHMKLYTLYKEGKIDEAMAIQAQLGQGDFATGKVGSIGGIKALVSKHFGYGGVKVRSPLLEATSTQLSGPHFAKLEELIALEKAL</sequence>
<dbReference type="InterPro" id="IPR002220">
    <property type="entry name" value="DapA-like"/>
</dbReference>
<comment type="similarity">
    <text evidence="2">Belongs to the DapA family.</text>
</comment>
<dbReference type="GO" id="GO:0008840">
    <property type="term" value="F:4-hydroxy-tetrahydrodipicolinate synthase activity"/>
    <property type="evidence" value="ECO:0007669"/>
    <property type="project" value="TreeGrafter"/>
</dbReference>
<dbReference type="CDD" id="cd00408">
    <property type="entry name" value="DHDPS-like"/>
    <property type="match status" value="1"/>
</dbReference>
<dbReference type="RefSeq" id="XP_007765360.1">
    <property type="nucleotide sequence ID" value="XM_007767170.1"/>
</dbReference>
<dbReference type="PIRSF" id="PIRSF001365">
    <property type="entry name" value="DHDPS"/>
    <property type="match status" value="1"/>
</dbReference>
<organism evidence="5 6">
    <name type="scientific">Coniophora puteana (strain RWD-64-598)</name>
    <name type="common">Brown rot fungus</name>
    <dbReference type="NCBI Taxonomy" id="741705"/>
    <lineage>
        <taxon>Eukaryota</taxon>
        <taxon>Fungi</taxon>
        <taxon>Dikarya</taxon>
        <taxon>Basidiomycota</taxon>
        <taxon>Agaricomycotina</taxon>
        <taxon>Agaricomycetes</taxon>
        <taxon>Agaricomycetidae</taxon>
        <taxon>Boletales</taxon>
        <taxon>Coniophorineae</taxon>
        <taxon>Coniophoraceae</taxon>
        <taxon>Coniophora</taxon>
    </lineage>
</organism>
<dbReference type="Proteomes" id="UP000053558">
    <property type="component" value="Unassembled WGS sequence"/>
</dbReference>
<dbReference type="KEGG" id="cput:CONPUDRAFT_51541"/>
<feature type="active site" description="Proton donor/acceptor" evidence="3">
    <location>
        <position position="155"/>
    </location>
</feature>
<evidence type="ECO:0000313" key="6">
    <source>
        <dbReference type="Proteomes" id="UP000053558"/>
    </source>
</evidence>
<dbReference type="OrthoDB" id="191315at2759"/>
<feature type="binding site" evidence="4">
    <location>
        <position position="227"/>
    </location>
    <ligand>
        <name>pyruvate</name>
        <dbReference type="ChEBI" id="CHEBI:15361"/>
    </ligand>
</feature>
<comment type="caution">
    <text evidence="5">The sequence shown here is derived from an EMBL/GenBank/DDBJ whole genome shotgun (WGS) entry which is preliminary data.</text>
</comment>
<dbReference type="OMA" id="WCTAAPC"/>
<gene>
    <name evidence="5" type="ORF">CONPUDRAFT_51541</name>
</gene>
<evidence type="ECO:0000256" key="1">
    <source>
        <dbReference type="ARBA" id="ARBA00023239"/>
    </source>
</evidence>
<dbReference type="EMBL" id="JH711575">
    <property type="protein sequence ID" value="EIW84094.1"/>
    <property type="molecule type" value="Genomic_DNA"/>
</dbReference>
<evidence type="ECO:0000256" key="2">
    <source>
        <dbReference type="PIRNR" id="PIRNR001365"/>
    </source>
</evidence>
<dbReference type="SMART" id="SM01130">
    <property type="entry name" value="DHDPS"/>
    <property type="match status" value="1"/>
</dbReference>
<dbReference type="SUPFAM" id="SSF51569">
    <property type="entry name" value="Aldolase"/>
    <property type="match status" value="1"/>
</dbReference>
<dbReference type="PRINTS" id="PR00146">
    <property type="entry name" value="DHPICSNTHASE"/>
</dbReference>